<dbReference type="Proteomes" id="UP000703893">
    <property type="component" value="Unassembled WGS sequence"/>
</dbReference>
<evidence type="ECO:0000313" key="2">
    <source>
        <dbReference type="Proteomes" id="UP000703893"/>
    </source>
</evidence>
<dbReference type="SUPFAM" id="SSF53098">
    <property type="entry name" value="Ribonuclease H-like"/>
    <property type="match status" value="1"/>
</dbReference>
<dbReference type="EMBL" id="VGJX01000354">
    <property type="protein sequence ID" value="MBM3274859.1"/>
    <property type="molecule type" value="Genomic_DNA"/>
</dbReference>
<accession>A0A937X637</accession>
<proteinExistence type="predicted"/>
<comment type="caution">
    <text evidence="1">The sequence shown here is derived from an EMBL/GenBank/DDBJ whole genome shotgun (WGS) entry which is preliminary data.</text>
</comment>
<organism evidence="1 2">
    <name type="scientific">Candidatus Tanganyikabacteria bacterium</name>
    <dbReference type="NCBI Taxonomy" id="2961651"/>
    <lineage>
        <taxon>Bacteria</taxon>
        <taxon>Bacillati</taxon>
        <taxon>Candidatus Sericytochromatia</taxon>
        <taxon>Candidatus Tanganyikabacteria</taxon>
    </lineage>
</organism>
<dbReference type="AlphaFoldDB" id="A0A937X637"/>
<dbReference type="InterPro" id="IPR012337">
    <property type="entry name" value="RNaseH-like_sf"/>
</dbReference>
<gene>
    <name evidence="1" type="ORF">FJZ00_06885</name>
</gene>
<protein>
    <submittedName>
        <fullName evidence="1">IS1634 family transposase</fullName>
    </submittedName>
</protein>
<reference evidence="1 2" key="1">
    <citation type="submission" date="2019-03" db="EMBL/GenBank/DDBJ databases">
        <title>Lake Tanganyika Metagenome-Assembled Genomes (MAGs).</title>
        <authorList>
            <person name="Tran P."/>
        </authorList>
    </citation>
    <scope>NUCLEOTIDE SEQUENCE [LARGE SCALE GENOMIC DNA]</scope>
    <source>
        <strain evidence="1">K_DeepCast_65m_m2_236</strain>
    </source>
</reference>
<evidence type="ECO:0000313" key="1">
    <source>
        <dbReference type="EMBL" id="MBM3274859.1"/>
    </source>
</evidence>
<dbReference type="NCBIfam" id="NF033559">
    <property type="entry name" value="transpos_IS1634"/>
    <property type="match status" value="1"/>
</dbReference>
<sequence>MVLNRLVDPKSKRGCNDWLRDLAYFPEWTEKWDVQDFYRALDILHDHWDEVEAILYRALWERTPPELRKVWLVDTTSMYFEMTRSDKELAELFDEHVEAELTGKEPPLAPVPQVVNREPFFRMRGHNKDGHPGDPQVVIASIVTPGGQIVRHRTYPGNTNDLTIAQDLIATVPAPAGTVRVWVSDAGTVDDERLLSLDLDGWDRVTAEALRKDPWVEEHLLKRPGRFKQSTEDSKFSYREVTFSAEDLAMGRPEKFILVRNAFERERQLKRLAKQKSEVQEALAGQRDEKPHGKRLCDVASNPSLKKFLKPSDKAPGQFVFDEATYKREVRLAGTRLLRTTLTAWDAQDVHTAYGLLQEVERNHRELKTPLMLRPCYQRADHRIKAHVMINVRAINCLRQMEHL</sequence>
<name>A0A937X637_9BACT</name>
<feature type="non-terminal residue" evidence="1">
    <location>
        <position position="404"/>
    </location>
</feature>
<dbReference type="InterPro" id="IPR047654">
    <property type="entry name" value="IS1634_transpos"/>
</dbReference>